<protein>
    <submittedName>
        <fullName evidence="3">Uncharacterized protein</fullName>
    </submittedName>
</protein>
<name>A0ABV1G7G4_9FIRM</name>
<reference evidence="3 4" key="1">
    <citation type="submission" date="2024-03" db="EMBL/GenBank/DDBJ databases">
        <title>Human intestinal bacterial collection.</title>
        <authorList>
            <person name="Pauvert C."/>
            <person name="Hitch T.C.A."/>
            <person name="Clavel T."/>
        </authorList>
    </citation>
    <scope>NUCLEOTIDE SEQUENCE [LARGE SCALE GENOMIC DNA]</scope>
    <source>
        <strain evidence="3 4">CLA-AA-H192</strain>
    </source>
</reference>
<dbReference type="RefSeq" id="WP_349136052.1">
    <property type="nucleotide sequence ID" value="NZ_JBBMFF010000226.1"/>
</dbReference>
<evidence type="ECO:0000256" key="2">
    <source>
        <dbReference type="SAM" id="SignalP"/>
    </source>
</evidence>
<accession>A0ABV1G7G4</accession>
<dbReference type="Proteomes" id="UP001491552">
    <property type="component" value="Unassembled WGS sequence"/>
</dbReference>
<feature type="region of interest" description="Disordered" evidence="1">
    <location>
        <begin position="29"/>
        <end position="71"/>
    </location>
</feature>
<organism evidence="3 4">
    <name type="scientific">Faecousia intestinalis</name>
    <dbReference type="NCBI Taxonomy" id="3133167"/>
    <lineage>
        <taxon>Bacteria</taxon>
        <taxon>Bacillati</taxon>
        <taxon>Bacillota</taxon>
        <taxon>Clostridia</taxon>
        <taxon>Eubacteriales</taxon>
        <taxon>Oscillospiraceae</taxon>
        <taxon>Faecousia</taxon>
    </lineage>
</organism>
<proteinExistence type="predicted"/>
<sequence>MEKVLRSALLLLLAAALCLSMAACTQTPAESSPASETQTPETAASEKASTEDDMPEDAGTGETPASDALSSALPVKTLRAKRVDENPYMAKSDANIHHDGYNTDSTDEVLPLGIYPEINVSYEKTNANASPAIYFDSYGHAVVPLLGGIAIRDLNAEETKTLGYFSPKQHDGGGYVIQSSYTFLDSENRIVCPTSNNHVLMLRATDEAGNVLPEFEKVLDIDIKAAAEAALGKELTQNLLSVVFDYDGNLWFATGGFRIYPEREQQGVLGYIASSAIEAILNGEQADLSKAVFVHELTPGEGAENGIAASKDGAVILTNKNCYLLRAEDGVDVAWCTPYESVGAKVSGENDKTTGGGLAWGGGCSPSLTPDLVMFTDNADPVKLLALDMKTGEIVASMPVLDDLPEGYQVAVENSAIVYDDSEGTVSTIVCNWFGAGSAGLADPDSDSSIQSYANIYDMNWLTKGNCMIAPGVERVDTIKTDSGYEMKSIWSRNDLSDTSILKLSTATGYIYGYVQDLESGMWQYIILDFATGETVFTMDVSNKYGYNNMAIGMYAGNSGNALYCPTGYLELLCLQDRFVYLPEMPYRKVDLDKAARNVLTQEQFEQDGGVGTVASWRNTVTLENVHPNTTVSFRMNNLSGSAADLKLYAYGADGKLAEVSKELWTITDEAGTGVDTLADGTLYELRVSVADGGALDLSETEKEIIISVVLAK</sequence>
<evidence type="ECO:0000256" key="1">
    <source>
        <dbReference type="SAM" id="MobiDB-lite"/>
    </source>
</evidence>
<dbReference type="PROSITE" id="PS51257">
    <property type="entry name" value="PROKAR_LIPOPROTEIN"/>
    <property type="match status" value="1"/>
</dbReference>
<comment type="caution">
    <text evidence="3">The sequence shown here is derived from an EMBL/GenBank/DDBJ whole genome shotgun (WGS) entry which is preliminary data.</text>
</comment>
<keyword evidence="2" id="KW-0732">Signal</keyword>
<evidence type="ECO:0000313" key="3">
    <source>
        <dbReference type="EMBL" id="MEQ2511363.1"/>
    </source>
</evidence>
<feature type="chain" id="PRO_5045059642" evidence="2">
    <location>
        <begin position="23"/>
        <end position="713"/>
    </location>
</feature>
<gene>
    <name evidence="3" type="ORF">WMO66_08910</name>
</gene>
<keyword evidence="4" id="KW-1185">Reference proteome</keyword>
<feature type="signal peptide" evidence="2">
    <location>
        <begin position="1"/>
        <end position="22"/>
    </location>
</feature>
<feature type="compositionally biased region" description="Polar residues" evidence="1">
    <location>
        <begin position="29"/>
        <end position="42"/>
    </location>
</feature>
<dbReference type="EMBL" id="JBBMFF010000226">
    <property type="protein sequence ID" value="MEQ2511363.1"/>
    <property type="molecule type" value="Genomic_DNA"/>
</dbReference>
<evidence type="ECO:0000313" key="4">
    <source>
        <dbReference type="Proteomes" id="UP001491552"/>
    </source>
</evidence>